<keyword evidence="3" id="KW-1185">Reference proteome</keyword>
<dbReference type="Proteomes" id="UP000583929">
    <property type="component" value="Unassembled WGS sequence"/>
</dbReference>
<dbReference type="AlphaFoldDB" id="A0A7J6DJI3"/>
<dbReference type="EMBL" id="JAATIQ010001080">
    <property type="protein sequence ID" value="KAF4346291.1"/>
    <property type="molecule type" value="Genomic_DNA"/>
</dbReference>
<dbReference type="InterPro" id="IPR046960">
    <property type="entry name" value="PPR_At4g14850-like_plant"/>
</dbReference>
<sequence length="174" mass="19931">MIACLCNEEKTLFLQQLSLANVFATVHERCMNLPRKNIITCNALIDKILCIFKDDRKWFEPECSNFYYLMFFHTIINLELVDYGWLNEAIQFIESIPIEADASLWKALLSACQLDSDIKLAATIFEKLVELEPMNDGNYILLSNIYVAAALMLKSVLKSIWVRVSSSWGGLFSC</sequence>
<evidence type="ECO:0000313" key="3">
    <source>
        <dbReference type="Proteomes" id="UP000583929"/>
    </source>
</evidence>
<evidence type="ECO:0000313" key="2">
    <source>
        <dbReference type="EMBL" id="KAF4380911.1"/>
    </source>
</evidence>
<proteinExistence type="predicted"/>
<evidence type="ECO:0000313" key="1">
    <source>
        <dbReference type="EMBL" id="KAF4346291.1"/>
    </source>
</evidence>
<dbReference type="InterPro" id="IPR046848">
    <property type="entry name" value="E_motif"/>
</dbReference>
<dbReference type="PANTHER" id="PTHR47926">
    <property type="entry name" value="PENTATRICOPEPTIDE REPEAT-CONTAINING PROTEIN"/>
    <property type="match status" value="1"/>
</dbReference>
<protein>
    <submittedName>
        <fullName evidence="1">Uncharacterized protein</fullName>
    </submittedName>
</protein>
<gene>
    <name evidence="2" type="ORF">G4B88_002284</name>
    <name evidence="1" type="ORF">G4B88_025505</name>
</gene>
<reference evidence="1 3" key="1">
    <citation type="journal article" date="2020" name="bioRxiv">
        <title>Sequence and annotation of 42 cannabis genomes reveals extensive copy number variation in cannabinoid synthesis and pathogen resistance genes.</title>
        <authorList>
            <person name="Mckernan K.J."/>
            <person name="Helbert Y."/>
            <person name="Kane L.T."/>
            <person name="Ebling H."/>
            <person name="Zhang L."/>
            <person name="Liu B."/>
            <person name="Eaton Z."/>
            <person name="Mclaughlin S."/>
            <person name="Kingan S."/>
            <person name="Baybayan P."/>
            <person name="Concepcion G."/>
            <person name="Jordan M."/>
            <person name="Riva A."/>
            <person name="Barbazuk W."/>
            <person name="Harkins T."/>
        </authorList>
    </citation>
    <scope>NUCLEOTIDE SEQUENCE [LARGE SCALE GENOMIC DNA]</scope>
    <source>
        <strain evidence="3">cv. Jamaican Lion 4</strain>
        <strain evidence="1">Father</strain>
        <tissue evidence="1">Leaf</tissue>
    </source>
</reference>
<comment type="caution">
    <text evidence="1">The sequence shown here is derived from an EMBL/GenBank/DDBJ whole genome shotgun (WGS) entry which is preliminary data.</text>
</comment>
<dbReference type="EMBL" id="JAATIQ010000114">
    <property type="protein sequence ID" value="KAF4380911.1"/>
    <property type="molecule type" value="Genomic_DNA"/>
</dbReference>
<dbReference type="Pfam" id="PF20431">
    <property type="entry name" value="E_motif"/>
    <property type="match status" value="1"/>
</dbReference>
<dbReference type="GO" id="GO:0009451">
    <property type="term" value="P:RNA modification"/>
    <property type="evidence" value="ECO:0007669"/>
    <property type="project" value="InterPro"/>
</dbReference>
<organism evidence="1 3">
    <name type="scientific">Cannabis sativa</name>
    <name type="common">Hemp</name>
    <name type="synonym">Marijuana</name>
    <dbReference type="NCBI Taxonomy" id="3483"/>
    <lineage>
        <taxon>Eukaryota</taxon>
        <taxon>Viridiplantae</taxon>
        <taxon>Streptophyta</taxon>
        <taxon>Embryophyta</taxon>
        <taxon>Tracheophyta</taxon>
        <taxon>Spermatophyta</taxon>
        <taxon>Magnoliopsida</taxon>
        <taxon>eudicotyledons</taxon>
        <taxon>Gunneridae</taxon>
        <taxon>Pentapetalae</taxon>
        <taxon>rosids</taxon>
        <taxon>fabids</taxon>
        <taxon>Rosales</taxon>
        <taxon>Cannabaceae</taxon>
        <taxon>Cannabis</taxon>
    </lineage>
</organism>
<name>A0A7J6DJI3_CANSA</name>
<accession>A0A7J6DJI3</accession>
<dbReference type="GO" id="GO:0003723">
    <property type="term" value="F:RNA binding"/>
    <property type="evidence" value="ECO:0007669"/>
    <property type="project" value="InterPro"/>
</dbReference>